<dbReference type="PROSITE" id="PS51127">
    <property type="entry name" value="BIG1"/>
    <property type="match status" value="1"/>
</dbReference>
<name>A0A9X9T8F4_METOG</name>
<gene>
    <name evidence="3" type="ORF">OU421_05850</name>
</gene>
<keyword evidence="4" id="KW-1185">Reference proteome</keyword>
<protein>
    <submittedName>
        <fullName evidence="3">Ig-like domain-containing protein</fullName>
    </submittedName>
</protein>
<dbReference type="SUPFAM" id="SSF49373">
    <property type="entry name" value="Invasin/intimin cell-adhesion fragments"/>
    <property type="match status" value="1"/>
</dbReference>
<dbReference type="InterPro" id="IPR003344">
    <property type="entry name" value="Big_1_dom"/>
</dbReference>
<dbReference type="InterPro" id="IPR013783">
    <property type="entry name" value="Ig-like_fold"/>
</dbReference>
<evidence type="ECO:0000259" key="2">
    <source>
        <dbReference type="PROSITE" id="PS51127"/>
    </source>
</evidence>
<dbReference type="RefSeq" id="WP_268187670.1">
    <property type="nucleotide sequence ID" value="NZ_CP113361.1"/>
</dbReference>
<dbReference type="Pfam" id="PF02369">
    <property type="entry name" value="Big_1"/>
    <property type="match status" value="1"/>
</dbReference>
<accession>A0A9X9T8F4</accession>
<evidence type="ECO:0000313" key="3">
    <source>
        <dbReference type="EMBL" id="WAI02393.1"/>
    </source>
</evidence>
<dbReference type="GeneID" id="76834606"/>
<comment type="similarity">
    <text evidence="1">Belongs to the intimin/invasin family.</text>
</comment>
<organism evidence="3 4">
    <name type="scientific">Methanogenium organophilum</name>
    <dbReference type="NCBI Taxonomy" id="2199"/>
    <lineage>
        <taxon>Archaea</taxon>
        <taxon>Methanobacteriati</taxon>
        <taxon>Methanobacteriota</taxon>
        <taxon>Stenosarchaea group</taxon>
        <taxon>Methanomicrobia</taxon>
        <taxon>Methanomicrobiales</taxon>
        <taxon>Methanomicrobiaceae</taxon>
        <taxon>Methanogenium</taxon>
    </lineage>
</organism>
<reference evidence="3" key="1">
    <citation type="submission" date="2022-11" db="EMBL/GenBank/DDBJ databases">
        <title>Complete genome sequence of Methanogenium organophilum DSM 3596.</title>
        <authorList>
            <person name="Chen S.-C."/>
            <person name="Lai S.-J."/>
            <person name="You Y.-T."/>
        </authorList>
    </citation>
    <scope>NUCLEOTIDE SEQUENCE</scope>
    <source>
        <strain evidence="3">DSM 3596</strain>
    </source>
</reference>
<dbReference type="KEGG" id="mou:OU421_05850"/>
<feature type="domain" description="Big-1" evidence="2">
    <location>
        <begin position="245"/>
        <end position="335"/>
    </location>
</feature>
<dbReference type="InterPro" id="IPR008964">
    <property type="entry name" value="Invasin/intimin_cell_adhesion"/>
</dbReference>
<dbReference type="SUPFAM" id="SSF53300">
    <property type="entry name" value="vWA-like"/>
    <property type="match status" value="1"/>
</dbReference>
<dbReference type="Gene3D" id="3.40.50.410">
    <property type="entry name" value="von Willebrand factor, type A domain"/>
    <property type="match status" value="1"/>
</dbReference>
<dbReference type="InterPro" id="IPR036465">
    <property type="entry name" value="vWFA_dom_sf"/>
</dbReference>
<dbReference type="Proteomes" id="UP001163096">
    <property type="component" value="Chromosome"/>
</dbReference>
<dbReference type="Gene3D" id="2.60.40.10">
    <property type="entry name" value="Immunoglobulins"/>
    <property type="match status" value="2"/>
</dbReference>
<proteinExistence type="inferred from homology"/>
<dbReference type="EMBL" id="CP113361">
    <property type="protein sequence ID" value="WAI02393.1"/>
    <property type="molecule type" value="Genomic_DNA"/>
</dbReference>
<evidence type="ECO:0000256" key="1">
    <source>
        <dbReference type="ARBA" id="ARBA00010116"/>
    </source>
</evidence>
<dbReference type="AlphaFoldDB" id="A0A9X9T8F4"/>
<evidence type="ECO:0000313" key="4">
    <source>
        <dbReference type="Proteomes" id="UP001163096"/>
    </source>
</evidence>
<sequence>MYGIRIWGVGILIICCLVCISTGAAVTPDQILITSDQDQIQAGGTGSLISVERDTSIPAIASVSFSYLNRTSDPSGTLSALIDTVAPFETRFTSESAGTAYIQVGVAFADESTAPITVVFTQDVIPADPYVYESIVHESVQAASQTPITVRMKDRYGNTITKDTDATITYSVSQYGAGFADGANSTQTITMPFDTDGDCTVSFRAPERAGPVIVSIRPSVGDSLQRLITMDVVALRSPAQITPDIVTIPNYPEANTCPADGSSYFRISYLVKDQFGNPIDNYPVEISTTLGESASIITNEDGVARFIYGPSTGMGDVTVTGTAGTAIAVSELSFTGGLASRFSVTINPNNLPSYDVDPDALIAVRVHVYNNFGTGVEGETIKAWMNTGSVSATNTLTQYPGLSATEDGEFGNHSVTVVTGEDGFATFYFRAGAFPLRSEEGFDPFSRGSGTVTAMWDNKTANSPQITWRNYPYVRVETEVSDTAIAPGDPLDVTIRIIGDGNELLYHDPIDVVLCLDRGEDMLLEEEKKDNIDRMERARRAAMYLVKNSSTDENILNPGSDRVALVTYSDISTDTDNFPNKCVDLRYINDHRTESNFLWVKGVGEDETWLEALENNGYVLEEHYPGNNRTGYTDYATIDEPFTIDNADWDGLEQALLNTMPFKAVQGGEASAPLRYSLKQSIEYLAKNERPCDTRAVVVLMQNNYLYFGDPFASGKAIYDINAALALGKGSNDYYYFDEPHPADHQNMVDYARANGVKIYTIYYHSGNSQAAEVVARDLADLTGGAFYDAENEAELTDAFKKIRDELLRDAATRTSVNLNFAGMPDEVLYTPEEMMEYIPNTTISFYNWSVNPYTPSDYLTYPYEVDQSAMWAGEDGSQPASLSFTIGNITIKQTWTSHFRLRVNESIDRALNFSLFAPGSAIQFENRDGGTISESLPETVITVIPGLTPEALLNASVQITAFDLIAQDKHTAQFNWTFTYDGAFPVTQELALKNSEEPEDVWQTAKAETVSPETEIINSSGMAFISDFTPGTYTARIKVSTEDAGYDTETLPVNISEGGEFYILLE</sequence>